<feature type="region of interest" description="Disordered" evidence="1">
    <location>
        <begin position="1"/>
        <end position="25"/>
    </location>
</feature>
<dbReference type="HOGENOM" id="CLU_056788_1_0_1"/>
<dbReference type="STRING" id="1381753.V2W3I9"/>
<protein>
    <submittedName>
        <fullName evidence="3">Tc1-mariner class transposase</fullName>
    </submittedName>
</protein>
<dbReference type="Pfam" id="PF13358">
    <property type="entry name" value="DDE_3"/>
    <property type="match status" value="1"/>
</dbReference>
<accession>V2W3I9</accession>
<evidence type="ECO:0000259" key="2">
    <source>
        <dbReference type="Pfam" id="PF13358"/>
    </source>
</evidence>
<gene>
    <name evidence="3" type="ORF">Moror_3726</name>
</gene>
<organism evidence="3 4">
    <name type="scientific">Moniliophthora roreri (strain MCA 2997)</name>
    <name type="common">Cocoa frosty pod rot fungus</name>
    <name type="synonym">Crinipellis roreri</name>
    <dbReference type="NCBI Taxonomy" id="1381753"/>
    <lineage>
        <taxon>Eukaryota</taxon>
        <taxon>Fungi</taxon>
        <taxon>Dikarya</taxon>
        <taxon>Basidiomycota</taxon>
        <taxon>Agaricomycotina</taxon>
        <taxon>Agaricomycetes</taxon>
        <taxon>Agaricomycetidae</taxon>
        <taxon>Agaricales</taxon>
        <taxon>Marasmiineae</taxon>
        <taxon>Marasmiaceae</taxon>
        <taxon>Moniliophthora</taxon>
    </lineage>
</organism>
<dbReference type="Gene3D" id="3.30.420.10">
    <property type="entry name" value="Ribonuclease H-like superfamily/Ribonuclease H"/>
    <property type="match status" value="1"/>
</dbReference>
<name>V2W3I9_MONRO</name>
<dbReference type="PANTHER" id="PTHR46564">
    <property type="entry name" value="TRANSPOSASE"/>
    <property type="match status" value="1"/>
</dbReference>
<dbReference type="PANTHER" id="PTHR46564:SF1">
    <property type="entry name" value="TRANSPOSASE"/>
    <property type="match status" value="1"/>
</dbReference>
<dbReference type="InterPro" id="IPR012337">
    <property type="entry name" value="RNaseH-like_sf"/>
</dbReference>
<evidence type="ECO:0000313" key="3">
    <source>
        <dbReference type="EMBL" id="ESK81373.1"/>
    </source>
</evidence>
<dbReference type="InterPro" id="IPR038717">
    <property type="entry name" value="Tc1-like_DDE_dom"/>
</dbReference>
<dbReference type="AlphaFoldDB" id="V2W3I9"/>
<keyword evidence="4" id="KW-1185">Reference proteome</keyword>
<dbReference type="Proteomes" id="UP000017559">
    <property type="component" value="Unassembled WGS sequence"/>
</dbReference>
<sequence>MSPSPEPAKAHRKAGLGTSSPGPGRVGYQGLSPALNITSSVAPGVTGRRLAFAALKKIYLDDPSAHLNEVVWHLAIDHDIAISKSALQCTLDKMGLTRKILCKIAIKRNEEHQGDFRTTIRTQSSGSGDEFSLRGHRAELRAPFVCGDQYSLVAVMSTKGYIATRVVEGSVDSFEFFDFIAEEVVPKMCPFPDAQSVLVMDNCHIHHNETLQDFLNAAGIMLLYLPPYSPDLNPIEESFSTWKPYLQRNGQWIRNEEDQVLALLDACGCVTAEKARGWFHHAGYIVNH</sequence>
<comment type="caution">
    <text evidence="3">The sequence shown here is derived from an EMBL/GenBank/DDBJ whole genome shotgun (WGS) entry which is preliminary data.</text>
</comment>
<dbReference type="InterPro" id="IPR036397">
    <property type="entry name" value="RNaseH_sf"/>
</dbReference>
<dbReference type="GO" id="GO:0003676">
    <property type="term" value="F:nucleic acid binding"/>
    <property type="evidence" value="ECO:0007669"/>
    <property type="project" value="InterPro"/>
</dbReference>
<dbReference type="SUPFAM" id="SSF53098">
    <property type="entry name" value="Ribonuclease H-like"/>
    <property type="match status" value="1"/>
</dbReference>
<dbReference type="OrthoDB" id="2266637at2759"/>
<dbReference type="KEGG" id="mrr:Moror_3726"/>
<evidence type="ECO:0000313" key="4">
    <source>
        <dbReference type="Proteomes" id="UP000017559"/>
    </source>
</evidence>
<reference evidence="3 4" key="1">
    <citation type="journal article" date="2014" name="BMC Genomics">
        <title>Genome and secretome analysis of the hemibiotrophic fungal pathogen, Moniliophthora roreri, which causes frosty pod rot disease of cacao: mechanisms of the biotrophic and necrotrophic phases.</title>
        <authorList>
            <person name="Meinhardt L.W."/>
            <person name="Costa G.G.L."/>
            <person name="Thomazella D.P.T."/>
            <person name="Teixeira P.J.P.L."/>
            <person name="Carazzolle M.F."/>
            <person name="Schuster S.C."/>
            <person name="Carlson J.E."/>
            <person name="Guiltinan M.J."/>
            <person name="Mieczkowski P."/>
            <person name="Farmer A."/>
            <person name="Ramaraj T."/>
            <person name="Crozier J."/>
            <person name="Davis R.E."/>
            <person name="Shao J."/>
            <person name="Melnick R.L."/>
            <person name="Pereira G.A.G."/>
            <person name="Bailey B.A."/>
        </authorList>
    </citation>
    <scope>NUCLEOTIDE SEQUENCE [LARGE SCALE GENOMIC DNA]</scope>
    <source>
        <strain evidence="3 4">MCA 2997</strain>
    </source>
</reference>
<proteinExistence type="predicted"/>
<dbReference type="EMBL" id="AWSO01002511">
    <property type="protein sequence ID" value="ESK81373.1"/>
    <property type="molecule type" value="Genomic_DNA"/>
</dbReference>
<feature type="domain" description="Tc1-like transposase DDE" evidence="2">
    <location>
        <begin position="128"/>
        <end position="254"/>
    </location>
</feature>
<evidence type="ECO:0000256" key="1">
    <source>
        <dbReference type="SAM" id="MobiDB-lite"/>
    </source>
</evidence>